<proteinExistence type="predicted"/>
<name>C5EYV8_9HELI</name>
<evidence type="ECO:0000313" key="1">
    <source>
        <dbReference type="EMBL" id="EEQ63073.1"/>
    </source>
</evidence>
<keyword evidence="2" id="KW-1185">Reference proteome</keyword>
<organism evidence="1 2">
    <name type="scientific">Helicobacter pullorum MIT 98-5489</name>
    <dbReference type="NCBI Taxonomy" id="537972"/>
    <lineage>
        <taxon>Bacteria</taxon>
        <taxon>Pseudomonadati</taxon>
        <taxon>Campylobacterota</taxon>
        <taxon>Epsilonproteobacteria</taxon>
        <taxon>Campylobacterales</taxon>
        <taxon>Helicobacteraceae</taxon>
        <taxon>Helicobacter</taxon>
    </lineage>
</organism>
<dbReference type="HOGENOM" id="CLU_3200632_0_0_7"/>
<evidence type="ECO:0000313" key="2">
    <source>
        <dbReference type="Proteomes" id="UP000003953"/>
    </source>
</evidence>
<reference evidence="2" key="1">
    <citation type="journal article" date="2014" name="Genome Announc.">
        <title>Draft genome sequences of six enterohepatic helicobacter species isolated from humans and one from rhesus macaques.</title>
        <authorList>
            <person name="Shen Z."/>
            <person name="Sheh A."/>
            <person name="Young S.K."/>
            <person name="Abouelliel A."/>
            <person name="Ward D.V."/>
            <person name="Earl A.M."/>
            <person name="Fox J.G."/>
        </authorList>
    </citation>
    <scope>NUCLEOTIDE SEQUENCE [LARGE SCALE GENOMIC DNA]</scope>
    <source>
        <strain evidence="2">MIT 98-5489</strain>
    </source>
</reference>
<accession>C5EYV8</accession>
<dbReference type="AlphaFoldDB" id="C5EYV8"/>
<sequence length="45" mass="5503">MNLIIIVCFKFEKEVCRFNKELAKEAMIKVRRIKLQRNEKFAMEI</sequence>
<protein>
    <submittedName>
        <fullName evidence="1">Uncharacterized protein</fullName>
    </submittedName>
</protein>
<gene>
    <name evidence="1" type="ORF">HPMG_00530</name>
</gene>
<dbReference type="Proteomes" id="UP000003953">
    <property type="component" value="Unassembled WGS sequence"/>
</dbReference>
<dbReference type="EMBL" id="DS990442">
    <property type="protein sequence ID" value="EEQ63073.1"/>
    <property type="molecule type" value="Genomic_DNA"/>
</dbReference>